<reference evidence="1" key="1">
    <citation type="submission" date="2021-02" db="EMBL/GenBank/DDBJ databases">
        <authorList>
            <consortium name="DOE Joint Genome Institute"/>
            <person name="Ahrendt S."/>
            <person name="Looney B.P."/>
            <person name="Miyauchi S."/>
            <person name="Morin E."/>
            <person name="Drula E."/>
            <person name="Courty P.E."/>
            <person name="Chicoki N."/>
            <person name="Fauchery L."/>
            <person name="Kohler A."/>
            <person name="Kuo A."/>
            <person name="Labutti K."/>
            <person name="Pangilinan J."/>
            <person name="Lipzen A."/>
            <person name="Riley R."/>
            <person name="Andreopoulos W."/>
            <person name="He G."/>
            <person name="Johnson J."/>
            <person name="Barry K.W."/>
            <person name="Grigoriev I.V."/>
            <person name="Nagy L."/>
            <person name="Hibbett D."/>
            <person name="Henrissat B."/>
            <person name="Matheny P.B."/>
            <person name="Labbe J."/>
            <person name="Martin F."/>
        </authorList>
    </citation>
    <scope>NUCLEOTIDE SEQUENCE</scope>
    <source>
        <strain evidence="1">FP105234-sp</strain>
    </source>
</reference>
<evidence type="ECO:0000313" key="1">
    <source>
        <dbReference type="EMBL" id="KAI0044862.1"/>
    </source>
</evidence>
<gene>
    <name evidence="1" type="ORF">FA95DRAFT_211803</name>
</gene>
<reference evidence="1" key="2">
    <citation type="journal article" date="2022" name="New Phytol.">
        <title>Evolutionary transition to the ectomycorrhizal habit in the genomes of a hyperdiverse lineage of mushroom-forming fungi.</title>
        <authorList>
            <person name="Looney B."/>
            <person name="Miyauchi S."/>
            <person name="Morin E."/>
            <person name="Drula E."/>
            <person name="Courty P.E."/>
            <person name="Kohler A."/>
            <person name="Kuo A."/>
            <person name="LaButti K."/>
            <person name="Pangilinan J."/>
            <person name="Lipzen A."/>
            <person name="Riley R."/>
            <person name="Andreopoulos W."/>
            <person name="He G."/>
            <person name="Johnson J."/>
            <person name="Nolan M."/>
            <person name="Tritt A."/>
            <person name="Barry K.W."/>
            <person name="Grigoriev I.V."/>
            <person name="Nagy L.G."/>
            <person name="Hibbett D."/>
            <person name="Henrissat B."/>
            <person name="Matheny P.B."/>
            <person name="Labbe J."/>
            <person name="Martin F.M."/>
        </authorList>
    </citation>
    <scope>NUCLEOTIDE SEQUENCE</scope>
    <source>
        <strain evidence="1">FP105234-sp</strain>
    </source>
</reference>
<keyword evidence="2" id="KW-1185">Reference proteome</keyword>
<protein>
    <submittedName>
        <fullName evidence="1">Uncharacterized protein</fullName>
    </submittedName>
</protein>
<dbReference type="EMBL" id="MU275969">
    <property type="protein sequence ID" value="KAI0044862.1"/>
    <property type="molecule type" value="Genomic_DNA"/>
</dbReference>
<organism evidence="1 2">
    <name type="scientific">Auriscalpium vulgare</name>
    <dbReference type="NCBI Taxonomy" id="40419"/>
    <lineage>
        <taxon>Eukaryota</taxon>
        <taxon>Fungi</taxon>
        <taxon>Dikarya</taxon>
        <taxon>Basidiomycota</taxon>
        <taxon>Agaricomycotina</taxon>
        <taxon>Agaricomycetes</taxon>
        <taxon>Russulales</taxon>
        <taxon>Auriscalpiaceae</taxon>
        <taxon>Auriscalpium</taxon>
    </lineage>
</organism>
<name>A0ACB8RLU2_9AGAM</name>
<comment type="caution">
    <text evidence="1">The sequence shown here is derived from an EMBL/GenBank/DDBJ whole genome shotgun (WGS) entry which is preliminary data.</text>
</comment>
<proteinExistence type="predicted"/>
<accession>A0ACB8RLU2</accession>
<sequence length="341" mass="37547">MYAPGVPDNVAVFTAPQLFGFLFNWGLFGVLSAQTYYYSLHFPADRRSLKVLVYGLYILETVQTGMATQTAYANFGKGWGDLDRLHNRGTLWLSVPLVNGIVSSAVQSFFAFRIFALTGSKCLHVVITATAVVSGCSGIADAFVSHLVAPNDSEIHSKAFVTSLVWLVGNSLCDLIICSCMLTWYLQARRRVFFQDTTDIVSQILRLSVATGLSTAAVAAVTMILFLVYEDNNFYMCPVIMLGKLYSNSLLVVLNNRHHITINRRPAYVYDLESESIRFADGTVTRPVTGPLGTLEVPHDRQSDAIDLVTLPKEPDRVDPDGSSSTGEGQQDYKVNSCHAY</sequence>
<evidence type="ECO:0000313" key="2">
    <source>
        <dbReference type="Proteomes" id="UP000814033"/>
    </source>
</evidence>
<dbReference type="Proteomes" id="UP000814033">
    <property type="component" value="Unassembled WGS sequence"/>
</dbReference>